<dbReference type="Pfam" id="PF11393">
    <property type="entry name" value="T4BSS_DotI_IcmL"/>
    <property type="match status" value="1"/>
</dbReference>
<dbReference type="CDD" id="cd16385">
    <property type="entry name" value="IcmL"/>
    <property type="match status" value="1"/>
</dbReference>
<keyword evidence="1" id="KW-0472">Membrane</keyword>
<evidence type="ECO:0000256" key="1">
    <source>
        <dbReference type="SAM" id="Phobius"/>
    </source>
</evidence>
<dbReference type="Proteomes" id="UP000324194">
    <property type="component" value="Chromosome 1"/>
</dbReference>
<accession>A0A5E4PKC0</accession>
<keyword evidence="1" id="KW-0812">Transmembrane</keyword>
<keyword evidence="1" id="KW-1133">Transmembrane helix</keyword>
<keyword evidence="3" id="KW-1185">Reference proteome</keyword>
<reference evidence="2 3" key="1">
    <citation type="submission" date="2019-08" db="EMBL/GenBank/DDBJ databases">
        <authorList>
            <person name="Guy L."/>
        </authorList>
    </citation>
    <scope>NUCLEOTIDE SEQUENCE [LARGE SCALE GENOMIC DNA]</scope>
    <source>
        <strain evidence="2 3">SGT-108</strain>
    </source>
</reference>
<dbReference type="RefSeq" id="WP_148339992.1">
    <property type="nucleotide sequence ID" value="NZ_LR699119.1"/>
</dbReference>
<name>A0A5E4PKC0_9COXI</name>
<feature type="transmembrane region" description="Helical" evidence="1">
    <location>
        <begin position="20"/>
        <end position="46"/>
    </location>
</feature>
<dbReference type="AlphaFoldDB" id="A0A5E4PKC0"/>
<evidence type="ECO:0000313" key="2">
    <source>
        <dbReference type="EMBL" id="VVC76686.1"/>
    </source>
</evidence>
<gene>
    <name evidence="2" type="ORF">AQUSIP_20100</name>
</gene>
<organism evidence="2 3">
    <name type="scientific">Aquicella siphonis</name>
    <dbReference type="NCBI Taxonomy" id="254247"/>
    <lineage>
        <taxon>Bacteria</taxon>
        <taxon>Pseudomonadati</taxon>
        <taxon>Pseudomonadota</taxon>
        <taxon>Gammaproteobacteria</taxon>
        <taxon>Legionellales</taxon>
        <taxon>Coxiellaceae</taxon>
        <taxon>Aquicella</taxon>
    </lineage>
</organism>
<sequence>MNSKDALVLIFSRNSFYKRLHFLALGALALSIVVICILVATLVYLLKNPAKPLYFAADDVGRLIQIVPVNTPNMSTEDVTAWAQEAVEAAFSYDYINYRSQLQSAQKYFTDYGWSKYMSALSLSGNLRALTVRKQIVLAQVIEPPKILGAGLLSGAYAWKFQMPLLVTYTMPPYDSASQFSNALIVSVIVQRQQVLKGYKGLGVVQLLPQLATSGTGQDQLDTTSAG</sequence>
<dbReference type="OrthoDB" id="6367129at2"/>
<dbReference type="EMBL" id="LR699119">
    <property type="protein sequence ID" value="VVC76686.1"/>
    <property type="molecule type" value="Genomic_DNA"/>
</dbReference>
<protein>
    <recommendedName>
        <fullName evidence="4">Type IV secretion system protein IcmL</fullName>
    </recommendedName>
</protein>
<proteinExistence type="predicted"/>
<evidence type="ECO:0008006" key="4">
    <source>
        <dbReference type="Google" id="ProtNLM"/>
    </source>
</evidence>
<dbReference type="KEGG" id="asip:AQUSIP_20100"/>
<dbReference type="InterPro" id="IPR021055">
    <property type="entry name" value="T4BSS_IcmL/DotI"/>
</dbReference>
<evidence type="ECO:0000313" key="3">
    <source>
        <dbReference type="Proteomes" id="UP000324194"/>
    </source>
</evidence>